<dbReference type="FunFam" id="3.40.50.300:FF:000403">
    <property type="entry name" value="ATP-binding cassette sub-family B member 8, mitochondrial"/>
    <property type="match status" value="1"/>
</dbReference>
<evidence type="ECO:0000256" key="2">
    <source>
        <dbReference type="ARBA" id="ARBA00022448"/>
    </source>
</evidence>
<dbReference type="InterPro" id="IPR003593">
    <property type="entry name" value="AAA+_ATPase"/>
</dbReference>
<dbReference type="InterPro" id="IPR003439">
    <property type="entry name" value="ABC_transporter-like_ATP-bd"/>
</dbReference>
<dbReference type="Proteomes" id="UP001445335">
    <property type="component" value="Unassembled WGS sequence"/>
</dbReference>
<dbReference type="InterPro" id="IPR017871">
    <property type="entry name" value="ABC_transporter-like_CS"/>
</dbReference>
<dbReference type="CDD" id="cd18572">
    <property type="entry name" value="ABC_6TM_TAP"/>
    <property type="match status" value="1"/>
</dbReference>
<accession>A0AAW1SJC1</accession>
<evidence type="ECO:0000256" key="4">
    <source>
        <dbReference type="ARBA" id="ARBA00022741"/>
    </source>
</evidence>
<evidence type="ECO:0000259" key="9">
    <source>
        <dbReference type="PROSITE" id="PS50893"/>
    </source>
</evidence>
<comment type="caution">
    <text evidence="11">The sequence shown here is derived from an EMBL/GenBank/DDBJ whole genome shotgun (WGS) entry which is preliminary data.</text>
</comment>
<dbReference type="AlphaFoldDB" id="A0AAW1SJC1"/>
<evidence type="ECO:0000313" key="11">
    <source>
        <dbReference type="EMBL" id="KAK9845905.1"/>
    </source>
</evidence>
<keyword evidence="4" id="KW-0547">Nucleotide-binding</keyword>
<feature type="transmembrane region" description="Helical" evidence="8">
    <location>
        <begin position="21"/>
        <end position="46"/>
    </location>
</feature>
<dbReference type="FunFam" id="1.20.1560.10:FF:000215">
    <property type="entry name" value="ABC transporter B family member 4"/>
    <property type="match status" value="1"/>
</dbReference>
<dbReference type="PROSITE" id="PS50893">
    <property type="entry name" value="ABC_TRANSPORTER_2"/>
    <property type="match status" value="1"/>
</dbReference>
<dbReference type="InterPro" id="IPR027417">
    <property type="entry name" value="P-loop_NTPase"/>
</dbReference>
<keyword evidence="3 8" id="KW-0812">Transmembrane</keyword>
<dbReference type="CDD" id="cd03249">
    <property type="entry name" value="ABC_MTABC3_MDL1_MDL2"/>
    <property type="match status" value="1"/>
</dbReference>
<dbReference type="SMART" id="SM00382">
    <property type="entry name" value="AAA"/>
    <property type="match status" value="1"/>
</dbReference>
<dbReference type="SUPFAM" id="SSF52540">
    <property type="entry name" value="P-loop containing nucleoside triphosphate hydrolases"/>
    <property type="match status" value="1"/>
</dbReference>
<dbReference type="InterPro" id="IPR011527">
    <property type="entry name" value="ABC1_TM_dom"/>
</dbReference>
<dbReference type="Pfam" id="PF00664">
    <property type="entry name" value="ABC_membrane"/>
    <property type="match status" value="1"/>
</dbReference>
<sequence>MPCLASKISKRVLALRAHKRASTLIWALTSGCQLLLLAKAVTVAVAGHEWPWPTPEHLGAVGLVYLYAAIVCSLASLSVLRHSAEALIKGWEEHSVTSRAEVTEPLLEKGAADAGQEGADRRGTITLLLHYSSYDLPLLLLAFSAGAVAALGQALIPFYTGRIIDYASIDPDVGQFEHTIVLLILVSLGCSIFTGIRGGFFTVCMAKLNVRIRTRLFDSLLAQELGYFDCTNTGEITSRLSADTTTVADQICLNLNVALRSLTQAAMVLVFMFDASWRLTIITFISIPCVILLCKVYGEYYRELSKAVQTELANANSVAEEALSSMATVKAHAAETSTRHAYQQRLRAFAVLQLKEALAYGAYAATNTFLPNVVNAVTLFYGGRLVLDGRMSAGALVSFMLYQQSLNSAFQALGDVFSSLSAAVGAADKVIEMIKRVPKVPAPGSLAPSEFSGRVELQNVDFSYPARPSLRVLNGVSLQINPGEVVALVGPSGGGKSSIVKLVERFYLPSNGLVLLDGRDVGVYDPHWLRRRVALVSQEPVLYARSVRRNILYGLEEDDGEAPGSVPSPDEVEQAARLANAHSFISDWPQGYETDCGEKGTTISGGQRQRLAIARALVRRPSVLLLDEATSALDADSEAVVQEALDRLMKEHTVLVIAHRLSTVMNADRIVVVAEGAVQAVGTHEALLEAGGLYANLVRKQLAGSAAGSSASLRAVTSSASLQPFSPSL</sequence>
<dbReference type="PIRSF" id="PIRSF002773">
    <property type="entry name" value="ABC_prm/ATPase_B"/>
    <property type="match status" value="1"/>
</dbReference>
<evidence type="ECO:0000256" key="6">
    <source>
        <dbReference type="ARBA" id="ARBA00022989"/>
    </source>
</evidence>
<dbReference type="GO" id="GO:0005743">
    <property type="term" value="C:mitochondrial inner membrane"/>
    <property type="evidence" value="ECO:0007669"/>
    <property type="project" value="UniProtKB-SubCell"/>
</dbReference>
<dbReference type="GO" id="GO:0005524">
    <property type="term" value="F:ATP binding"/>
    <property type="evidence" value="ECO:0007669"/>
    <property type="project" value="UniProtKB-KW"/>
</dbReference>
<keyword evidence="7 8" id="KW-0472">Membrane</keyword>
<keyword evidence="5" id="KW-0067">ATP-binding</keyword>
<feature type="domain" description="ABC transporter" evidence="9">
    <location>
        <begin position="455"/>
        <end position="700"/>
    </location>
</feature>
<comment type="subcellular location">
    <subcellularLocation>
        <location evidence="1">Mitochondrion inner membrane</location>
        <topology evidence="1">Multi-pass membrane protein</topology>
    </subcellularLocation>
</comment>
<evidence type="ECO:0000256" key="1">
    <source>
        <dbReference type="ARBA" id="ARBA00004448"/>
    </source>
</evidence>
<gene>
    <name evidence="11" type="ORF">WJX81_005691</name>
</gene>
<dbReference type="InterPro" id="IPR036640">
    <property type="entry name" value="ABC1_TM_sf"/>
</dbReference>
<evidence type="ECO:0000256" key="8">
    <source>
        <dbReference type="SAM" id="Phobius"/>
    </source>
</evidence>
<evidence type="ECO:0000256" key="3">
    <source>
        <dbReference type="ARBA" id="ARBA00022692"/>
    </source>
</evidence>
<keyword evidence="2" id="KW-0813">Transport</keyword>
<keyword evidence="12" id="KW-1185">Reference proteome</keyword>
<reference evidence="11 12" key="1">
    <citation type="journal article" date="2024" name="Nat. Commun.">
        <title>Phylogenomics reveals the evolutionary origins of lichenization in chlorophyte algae.</title>
        <authorList>
            <person name="Puginier C."/>
            <person name="Libourel C."/>
            <person name="Otte J."/>
            <person name="Skaloud P."/>
            <person name="Haon M."/>
            <person name="Grisel S."/>
            <person name="Petersen M."/>
            <person name="Berrin J.G."/>
            <person name="Delaux P.M."/>
            <person name="Dal Grande F."/>
            <person name="Keller J."/>
        </authorList>
    </citation>
    <scope>NUCLEOTIDE SEQUENCE [LARGE SCALE GENOMIC DNA]</scope>
    <source>
        <strain evidence="11 12">SAG 245.80</strain>
    </source>
</reference>
<name>A0AAW1SJC1_9CHLO</name>
<dbReference type="PROSITE" id="PS50929">
    <property type="entry name" value="ABC_TM1F"/>
    <property type="match status" value="1"/>
</dbReference>
<dbReference type="GO" id="GO:0016887">
    <property type="term" value="F:ATP hydrolysis activity"/>
    <property type="evidence" value="ECO:0007669"/>
    <property type="project" value="InterPro"/>
</dbReference>
<dbReference type="EMBL" id="JALJOU010000002">
    <property type="protein sequence ID" value="KAK9845905.1"/>
    <property type="molecule type" value="Genomic_DNA"/>
</dbReference>
<feature type="transmembrane region" description="Helical" evidence="8">
    <location>
        <begin position="138"/>
        <end position="160"/>
    </location>
</feature>
<dbReference type="PANTHER" id="PTHR43394">
    <property type="entry name" value="ATP-DEPENDENT PERMEASE MDL1, MITOCHONDRIAL"/>
    <property type="match status" value="1"/>
</dbReference>
<dbReference type="Pfam" id="PF00005">
    <property type="entry name" value="ABC_tran"/>
    <property type="match status" value="1"/>
</dbReference>
<evidence type="ECO:0000259" key="10">
    <source>
        <dbReference type="PROSITE" id="PS50929"/>
    </source>
</evidence>
<dbReference type="PROSITE" id="PS51257">
    <property type="entry name" value="PROKAR_LIPOPROTEIN"/>
    <property type="match status" value="1"/>
</dbReference>
<feature type="domain" description="ABC transmembrane type-1" evidence="10">
    <location>
        <begin position="140"/>
        <end position="422"/>
    </location>
</feature>
<dbReference type="Gene3D" id="1.20.1560.10">
    <property type="entry name" value="ABC transporter type 1, transmembrane domain"/>
    <property type="match status" value="1"/>
</dbReference>
<keyword evidence="6 8" id="KW-1133">Transmembrane helix</keyword>
<evidence type="ECO:0000256" key="7">
    <source>
        <dbReference type="ARBA" id="ARBA00023136"/>
    </source>
</evidence>
<evidence type="ECO:0000256" key="5">
    <source>
        <dbReference type="ARBA" id="ARBA00022840"/>
    </source>
</evidence>
<proteinExistence type="predicted"/>
<feature type="transmembrane region" description="Helical" evidence="8">
    <location>
        <begin position="180"/>
        <end position="206"/>
    </location>
</feature>
<feature type="transmembrane region" description="Helical" evidence="8">
    <location>
        <begin position="58"/>
        <end position="80"/>
    </location>
</feature>
<protein>
    <submittedName>
        <fullName evidence="11">Uncharacterized protein</fullName>
    </submittedName>
</protein>
<organism evidence="11 12">
    <name type="scientific">Elliptochloris bilobata</name>
    <dbReference type="NCBI Taxonomy" id="381761"/>
    <lineage>
        <taxon>Eukaryota</taxon>
        <taxon>Viridiplantae</taxon>
        <taxon>Chlorophyta</taxon>
        <taxon>core chlorophytes</taxon>
        <taxon>Trebouxiophyceae</taxon>
        <taxon>Trebouxiophyceae incertae sedis</taxon>
        <taxon>Elliptochloris clade</taxon>
        <taxon>Elliptochloris</taxon>
    </lineage>
</organism>
<evidence type="ECO:0000313" key="12">
    <source>
        <dbReference type="Proteomes" id="UP001445335"/>
    </source>
</evidence>
<dbReference type="GO" id="GO:0015421">
    <property type="term" value="F:ABC-type oligopeptide transporter activity"/>
    <property type="evidence" value="ECO:0007669"/>
    <property type="project" value="TreeGrafter"/>
</dbReference>
<dbReference type="PANTHER" id="PTHR43394:SF19">
    <property type="entry name" value="ABC TRANSPORTER B FAMILY"/>
    <property type="match status" value="1"/>
</dbReference>
<dbReference type="InterPro" id="IPR039421">
    <property type="entry name" value="Type_1_exporter"/>
</dbReference>
<dbReference type="SUPFAM" id="SSF90123">
    <property type="entry name" value="ABC transporter transmembrane region"/>
    <property type="match status" value="1"/>
</dbReference>
<feature type="transmembrane region" description="Helical" evidence="8">
    <location>
        <begin position="277"/>
        <end position="298"/>
    </location>
</feature>
<dbReference type="PROSITE" id="PS00211">
    <property type="entry name" value="ABC_TRANSPORTER_1"/>
    <property type="match status" value="1"/>
</dbReference>
<dbReference type="Gene3D" id="3.40.50.300">
    <property type="entry name" value="P-loop containing nucleotide triphosphate hydrolases"/>
    <property type="match status" value="1"/>
</dbReference>